<accession>A0A0D0BR11</accession>
<protein>
    <submittedName>
        <fullName evidence="1">Uncharacterized protein</fullName>
    </submittedName>
</protein>
<dbReference type="Proteomes" id="UP000053593">
    <property type="component" value="Unassembled WGS sequence"/>
</dbReference>
<keyword evidence="2" id="KW-1185">Reference proteome</keyword>
<evidence type="ECO:0000313" key="1">
    <source>
        <dbReference type="EMBL" id="KIK52059.1"/>
    </source>
</evidence>
<dbReference type="AlphaFoldDB" id="A0A0D0BR11"/>
<gene>
    <name evidence="1" type="ORF">GYMLUDRAFT_372813</name>
</gene>
<name>A0A0D0BR11_9AGAR</name>
<sequence>MTSSEYDLECPGFRNDMAPVLSYITLTASEKFVKEQRYRVAIEKNLTIDGLVR</sequence>
<reference evidence="1 2" key="1">
    <citation type="submission" date="2014-04" db="EMBL/GenBank/DDBJ databases">
        <title>Evolutionary Origins and Diversification of the Mycorrhizal Mutualists.</title>
        <authorList>
            <consortium name="DOE Joint Genome Institute"/>
            <consortium name="Mycorrhizal Genomics Consortium"/>
            <person name="Kohler A."/>
            <person name="Kuo A."/>
            <person name="Nagy L.G."/>
            <person name="Floudas D."/>
            <person name="Copeland A."/>
            <person name="Barry K.W."/>
            <person name="Cichocki N."/>
            <person name="Veneault-Fourrey C."/>
            <person name="LaButti K."/>
            <person name="Lindquist E.A."/>
            <person name="Lipzen A."/>
            <person name="Lundell T."/>
            <person name="Morin E."/>
            <person name="Murat C."/>
            <person name="Riley R."/>
            <person name="Ohm R."/>
            <person name="Sun H."/>
            <person name="Tunlid A."/>
            <person name="Henrissat B."/>
            <person name="Grigoriev I.V."/>
            <person name="Hibbett D.S."/>
            <person name="Martin F."/>
        </authorList>
    </citation>
    <scope>NUCLEOTIDE SEQUENCE [LARGE SCALE GENOMIC DNA]</scope>
    <source>
        <strain evidence="1 2">FD-317 M1</strain>
    </source>
</reference>
<dbReference type="EMBL" id="KN834849">
    <property type="protein sequence ID" value="KIK52059.1"/>
    <property type="molecule type" value="Genomic_DNA"/>
</dbReference>
<dbReference type="HOGENOM" id="CLU_3068878_0_0_1"/>
<evidence type="ECO:0000313" key="2">
    <source>
        <dbReference type="Proteomes" id="UP000053593"/>
    </source>
</evidence>
<organism evidence="1 2">
    <name type="scientific">Collybiopsis luxurians FD-317 M1</name>
    <dbReference type="NCBI Taxonomy" id="944289"/>
    <lineage>
        <taxon>Eukaryota</taxon>
        <taxon>Fungi</taxon>
        <taxon>Dikarya</taxon>
        <taxon>Basidiomycota</taxon>
        <taxon>Agaricomycotina</taxon>
        <taxon>Agaricomycetes</taxon>
        <taxon>Agaricomycetidae</taxon>
        <taxon>Agaricales</taxon>
        <taxon>Marasmiineae</taxon>
        <taxon>Omphalotaceae</taxon>
        <taxon>Collybiopsis</taxon>
        <taxon>Collybiopsis luxurians</taxon>
    </lineage>
</organism>
<proteinExistence type="predicted"/>